<dbReference type="AlphaFoldDB" id="A0A2M6W7P0"/>
<feature type="binding site" evidence="4 6">
    <location>
        <position position="136"/>
    </location>
    <ligand>
        <name>substrate</name>
    </ligand>
</feature>
<dbReference type="FunFam" id="3.20.20.10:FF:000002">
    <property type="entry name" value="Alanine racemase"/>
    <property type="match status" value="1"/>
</dbReference>
<feature type="active site" description="Proton acceptor; specific for D-alanine" evidence="4">
    <location>
        <position position="34"/>
    </location>
</feature>
<dbReference type="HAMAP" id="MF_01201">
    <property type="entry name" value="Ala_racemase"/>
    <property type="match status" value="1"/>
</dbReference>
<dbReference type="EMBL" id="PFBV01000001">
    <property type="protein sequence ID" value="PIT88790.1"/>
    <property type="molecule type" value="Genomic_DNA"/>
</dbReference>
<comment type="cofactor">
    <cofactor evidence="1 4 5">
        <name>pyridoxal 5'-phosphate</name>
        <dbReference type="ChEBI" id="CHEBI:597326"/>
    </cofactor>
</comment>
<dbReference type="EC" id="5.1.1.1" evidence="4"/>
<dbReference type="SUPFAM" id="SSF51419">
    <property type="entry name" value="PLP-binding barrel"/>
    <property type="match status" value="1"/>
</dbReference>
<dbReference type="GO" id="GO:0030632">
    <property type="term" value="P:D-alanine biosynthetic process"/>
    <property type="evidence" value="ECO:0007669"/>
    <property type="project" value="UniProtKB-UniRule"/>
</dbReference>
<comment type="catalytic activity">
    <reaction evidence="4">
        <text>L-alanine = D-alanine</text>
        <dbReference type="Rhea" id="RHEA:20249"/>
        <dbReference type="ChEBI" id="CHEBI:57416"/>
        <dbReference type="ChEBI" id="CHEBI:57972"/>
        <dbReference type="EC" id="5.1.1.1"/>
    </reaction>
</comment>
<dbReference type="InterPro" id="IPR001608">
    <property type="entry name" value="Ala_racemase_N"/>
</dbReference>
<dbReference type="GO" id="GO:0030170">
    <property type="term" value="F:pyridoxal phosphate binding"/>
    <property type="evidence" value="ECO:0007669"/>
    <property type="project" value="UniProtKB-UniRule"/>
</dbReference>
<comment type="pathway">
    <text evidence="4">Amino-acid biosynthesis; D-alanine biosynthesis; D-alanine from L-alanine: step 1/1.</text>
</comment>
<dbReference type="Gene3D" id="2.40.37.10">
    <property type="entry name" value="Lyase, Ornithine Decarboxylase, Chain A, domain 1"/>
    <property type="match status" value="1"/>
</dbReference>
<dbReference type="NCBIfam" id="TIGR00492">
    <property type="entry name" value="alr"/>
    <property type="match status" value="1"/>
</dbReference>
<reference evidence="9" key="1">
    <citation type="submission" date="2017-09" db="EMBL/GenBank/DDBJ databases">
        <title>Depth-based differentiation of microbial function through sediment-hosted aquifers and enrichment of novel symbionts in the deep terrestrial subsurface.</title>
        <authorList>
            <person name="Probst A.J."/>
            <person name="Ladd B."/>
            <person name="Jarett J.K."/>
            <person name="Geller-Mcgrath D.E."/>
            <person name="Sieber C.M.K."/>
            <person name="Emerson J.B."/>
            <person name="Anantharaman K."/>
            <person name="Thomas B.C."/>
            <person name="Malmstrom R."/>
            <person name="Stieglmeier M."/>
            <person name="Klingl A."/>
            <person name="Woyke T."/>
            <person name="Ryan C.M."/>
            <person name="Banfield J.F."/>
        </authorList>
    </citation>
    <scope>NUCLEOTIDE SEQUENCE [LARGE SCALE GENOMIC DNA]</scope>
</reference>
<dbReference type="InterPro" id="IPR020622">
    <property type="entry name" value="Ala_racemase_pyridoxalP-BS"/>
</dbReference>
<comment type="function">
    <text evidence="4">Catalyzes the interconversion of L-alanine and D-alanine. May also act on other amino acids.</text>
</comment>
<feature type="modified residue" description="N6-(pyridoxal phosphate)lysine" evidence="4 5">
    <location>
        <position position="34"/>
    </location>
</feature>
<keyword evidence="3 4" id="KW-0413">Isomerase</keyword>
<dbReference type="GO" id="GO:0005829">
    <property type="term" value="C:cytosol"/>
    <property type="evidence" value="ECO:0007669"/>
    <property type="project" value="TreeGrafter"/>
</dbReference>
<feature type="binding site" evidence="4 6">
    <location>
        <position position="312"/>
    </location>
    <ligand>
        <name>substrate</name>
    </ligand>
</feature>
<evidence type="ECO:0000259" key="7">
    <source>
        <dbReference type="SMART" id="SM01005"/>
    </source>
</evidence>
<dbReference type="GO" id="GO:0008784">
    <property type="term" value="F:alanine racemase activity"/>
    <property type="evidence" value="ECO:0007669"/>
    <property type="project" value="UniProtKB-UniRule"/>
</dbReference>
<evidence type="ECO:0000256" key="5">
    <source>
        <dbReference type="PIRSR" id="PIRSR600821-50"/>
    </source>
</evidence>
<dbReference type="PROSITE" id="PS00395">
    <property type="entry name" value="ALANINE_RACEMASE"/>
    <property type="match status" value="1"/>
</dbReference>
<sequence length="373" mass="41904">MLTWIEVSQKAIKHNLQQFRKLIGPDCLLMPVIKANAYGHGFFDVAKICDKATEVDKICVVNDDEAVSLVELGIKKPIVILTFYETDNPKKGLILAKKGVIFPLFTLKQAIFLNKIGERASKKIKVHIKVDTGASRVGLLPEEFIPFLKKIKKFSNLKIDGLFSHFAASEEDRVFTEYQMKRFETMVGEAEQQGFKFPLKHFACSAASVLYAKSHLNAIRLGLSLYGLYPDELSKKKIKLQPALSWHTKIIQVRTVPAWSKIGYGGSYTTKKTTKLATLPIGYWDGYDRNLSNNAFVLINGIRCPIRGRICMNICMADVSAVKNVKVGDKATLIGRQGKKEITADELAKWAGTINYEIVDRINPLLIRKPINK</sequence>
<dbReference type="Pfam" id="PF00842">
    <property type="entry name" value="Ala_racemase_C"/>
    <property type="match status" value="1"/>
</dbReference>
<dbReference type="InterPro" id="IPR011079">
    <property type="entry name" value="Ala_racemase_C"/>
</dbReference>
<dbReference type="PANTHER" id="PTHR30511">
    <property type="entry name" value="ALANINE RACEMASE"/>
    <property type="match status" value="1"/>
</dbReference>
<evidence type="ECO:0000313" key="8">
    <source>
        <dbReference type="EMBL" id="PIT88790.1"/>
    </source>
</evidence>
<evidence type="ECO:0000256" key="1">
    <source>
        <dbReference type="ARBA" id="ARBA00001933"/>
    </source>
</evidence>
<dbReference type="InterPro" id="IPR029066">
    <property type="entry name" value="PLP-binding_barrel"/>
</dbReference>
<proteinExistence type="inferred from homology"/>
<dbReference type="PANTHER" id="PTHR30511:SF0">
    <property type="entry name" value="ALANINE RACEMASE, CATABOLIC-RELATED"/>
    <property type="match status" value="1"/>
</dbReference>
<evidence type="ECO:0000256" key="2">
    <source>
        <dbReference type="ARBA" id="ARBA00022898"/>
    </source>
</evidence>
<organism evidence="8 9">
    <name type="scientific">Candidatus Magasanikbacteria bacterium CG10_big_fil_rev_8_21_14_0_10_36_32</name>
    <dbReference type="NCBI Taxonomy" id="1974646"/>
    <lineage>
        <taxon>Bacteria</taxon>
        <taxon>Candidatus Magasanikiibacteriota</taxon>
    </lineage>
</organism>
<dbReference type="Proteomes" id="UP000231426">
    <property type="component" value="Unassembled WGS sequence"/>
</dbReference>
<evidence type="ECO:0000256" key="6">
    <source>
        <dbReference type="PIRSR" id="PIRSR600821-52"/>
    </source>
</evidence>
<evidence type="ECO:0000313" key="9">
    <source>
        <dbReference type="Proteomes" id="UP000231426"/>
    </source>
</evidence>
<accession>A0A2M6W7P0</accession>
<evidence type="ECO:0000256" key="3">
    <source>
        <dbReference type="ARBA" id="ARBA00023235"/>
    </source>
</evidence>
<protein>
    <recommendedName>
        <fullName evidence="4">Alanine racemase</fullName>
        <ecNumber evidence="4">5.1.1.1</ecNumber>
    </recommendedName>
</protein>
<dbReference type="SMART" id="SM01005">
    <property type="entry name" value="Ala_racemase_C"/>
    <property type="match status" value="1"/>
</dbReference>
<name>A0A2M6W7P0_9BACT</name>
<dbReference type="CDD" id="cd00430">
    <property type="entry name" value="PLPDE_III_AR"/>
    <property type="match status" value="1"/>
</dbReference>
<dbReference type="Pfam" id="PF01168">
    <property type="entry name" value="Ala_racemase_N"/>
    <property type="match status" value="1"/>
</dbReference>
<dbReference type="InterPro" id="IPR009006">
    <property type="entry name" value="Ala_racemase/Decarboxylase_C"/>
</dbReference>
<evidence type="ECO:0000256" key="4">
    <source>
        <dbReference type="HAMAP-Rule" id="MF_01201"/>
    </source>
</evidence>
<feature type="active site" description="Proton acceptor; specific for L-alanine" evidence="4">
    <location>
        <position position="264"/>
    </location>
</feature>
<dbReference type="UniPathway" id="UPA00042">
    <property type="reaction ID" value="UER00497"/>
</dbReference>
<dbReference type="Gene3D" id="3.20.20.10">
    <property type="entry name" value="Alanine racemase"/>
    <property type="match status" value="1"/>
</dbReference>
<comment type="caution">
    <text evidence="8">The sequence shown here is derived from an EMBL/GenBank/DDBJ whole genome shotgun (WGS) entry which is preliminary data.</text>
</comment>
<dbReference type="SUPFAM" id="SSF50621">
    <property type="entry name" value="Alanine racemase C-terminal domain-like"/>
    <property type="match status" value="1"/>
</dbReference>
<gene>
    <name evidence="8" type="primary">alr</name>
    <name evidence="8" type="ORF">COU29_00200</name>
</gene>
<keyword evidence="2 4" id="KW-0663">Pyridoxal phosphate</keyword>
<dbReference type="InterPro" id="IPR000821">
    <property type="entry name" value="Ala_racemase"/>
</dbReference>
<comment type="similarity">
    <text evidence="4">Belongs to the alanine racemase family.</text>
</comment>
<dbReference type="PRINTS" id="PR00992">
    <property type="entry name" value="ALARACEMASE"/>
</dbReference>
<feature type="domain" description="Alanine racemase C-terminal" evidence="7">
    <location>
        <begin position="243"/>
        <end position="371"/>
    </location>
</feature>